<sequence length="272" mass="28931">MAAASLWRLSRRATSSSAAAAAAPPLRRLLSATSTAPAAPSAPPPPPSAAAAAGAGADRVRWDYRGQRQLVPLGQWMPKVAVDAYVAPEAVLAGQVTVHDGASVWSGAVLRGDLNKITLGFCANVQERCVLHAAWAAPTDLVSIFFTGLPADTLVDRYVTVGGYSLLRSCTIEPECIIGQHSILMEGSLVETNSILEAGSVLPPGRRIPTGELWAGSPARFVRKLTNEEIMEIPKLATAINDLMQSHFSEFLPYSTAYLEVEKLKKSFSIPL</sequence>
<protein>
    <submittedName>
        <fullName evidence="4">Gamma carbonic anhydrase-like 2, mitochondrial</fullName>
    </submittedName>
</protein>
<evidence type="ECO:0000256" key="3">
    <source>
        <dbReference type="SAM" id="MobiDB-lite"/>
    </source>
</evidence>
<keyword evidence="5" id="KW-1185">Reference proteome</keyword>
<comment type="similarity">
    <text evidence="1">Belongs to the gamma-class carbonic anhydrase family.</text>
</comment>
<dbReference type="Gene3D" id="2.160.10.10">
    <property type="entry name" value="Hexapeptide repeat proteins"/>
    <property type="match status" value="1"/>
</dbReference>
<dbReference type="PANTHER" id="PTHR13061:SF29">
    <property type="entry name" value="GAMMA CARBONIC ANHYDRASE-LIKE 1, MITOCHONDRIAL-RELATED"/>
    <property type="match status" value="1"/>
</dbReference>
<evidence type="ECO:0000256" key="1">
    <source>
        <dbReference type="ARBA" id="ARBA00023595"/>
    </source>
</evidence>
<evidence type="ECO:0000313" key="4">
    <source>
        <dbReference type="EMBL" id="OEL22963.1"/>
    </source>
</evidence>
<gene>
    <name evidence="4" type="ORF">BAE44_0016016</name>
</gene>
<comment type="caution">
    <text evidence="4">The sequence shown here is derived from an EMBL/GenBank/DDBJ whole genome shotgun (WGS) entry which is preliminary data.</text>
</comment>
<evidence type="ECO:0000256" key="2">
    <source>
        <dbReference type="ARBA" id="ARBA00034694"/>
    </source>
</evidence>
<feature type="compositionally biased region" description="Low complexity" evidence="3">
    <location>
        <begin position="1"/>
        <end position="39"/>
    </location>
</feature>
<comment type="subcellular location">
    <subcellularLocation>
        <location evidence="2">Mitochondrion membrane</location>
        <topology evidence="2">Peripheral membrane protein</topology>
        <orientation evidence="2">Matrix side</orientation>
    </subcellularLocation>
</comment>
<accession>A0A1E5VCT6</accession>
<evidence type="ECO:0000313" key="5">
    <source>
        <dbReference type="Proteomes" id="UP000095767"/>
    </source>
</evidence>
<dbReference type="AlphaFoldDB" id="A0A1E5VCT6"/>
<dbReference type="GO" id="GO:0031966">
    <property type="term" value="C:mitochondrial membrane"/>
    <property type="evidence" value="ECO:0007669"/>
    <property type="project" value="UniProtKB-SubCell"/>
</dbReference>
<dbReference type="PANTHER" id="PTHR13061">
    <property type="entry name" value="DYNACTIN SUBUNIT P25"/>
    <property type="match status" value="1"/>
</dbReference>
<dbReference type="EMBL" id="LWDX02043989">
    <property type="protein sequence ID" value="OEL22963.1"/>
    <property type="molecule type" value="Genomic_DNA"/>
</dbReference>
<dbReference type="SUPFAM" id="SSF51161">
    <property type="entry name" value="Trimeric LpxA-like enzymes"/>
    <property type="match status" value="1"/>
</dbReference>
<feature type="region of interest" description="Disordered" evidence="3">
    <location>
        <begin position="1"/>
        <end position="53"/>
    </location>
</feature>
<dbReference type="CDD" id="cd04645">
    <property type="entry name" value="LbH_gamma_CA_like"/>
    <property type="match status" value="1"/>
</dbReference>
<proteinExistence type="inferred from homology"/>
<dbReference type="OrthoDB" id="25818at2759"/>
<dbReference type="STRING" id="888268.A0A1E5VCT6"/>
<dbReference type="Proteomes" id="UP000095767">
    <property type="component" value="Unassembled WGS sequence"/>
</dbReference>
<dbReference type="InterPro" id="IPR047324">
    <property type="entry name" value="LbH_gamma_CA-like"/>
</dbReference>
<dbReference type="InterPro" id="IPR050484">
    <property type="entry name" value="Transf_Hexapept/Carb_Anhydrase"/>
</dbReference>
<dbReference type="InterPro" id="IPR011004">
    <property type="entry name" value="Trimer_LpxA-like_sf"/>
</dbReference>
<organism evidence="4 5">
    <name type="scientific">Dichanthelium oligosanthes</name>
    <dbReference type="NCBI Taxonomy" id="888268"/>
    <lineage>
        <taxon>Eukaryota</taxon>
        <taxon>Viridiplantae</taxon>
        <taxon>Streptophyta</taxon>
        <taxon>Embryophyta</taxon>
        <taxon>Tracheophyta</taxon>
        <taxon>Spermatophyta</taxon>
        <taxon>Magnoliopsida</taxon>
        <taxon>Liliopsida</taxon>
        <taxon>Poales</taxon>
        <taxon>Poaceae</taxon>
        <taxon>PACMAD clade</taxon>
        <taxon>Panicoideae</taxon>
        <taxon>Panicodae</taxon>
        <taxon>Paniceae</taxon>
        <taxon>Dichantheliinae</taxon>
        <taxon>Dichanthelium</taxon>
    </lineage>
</organism>
<reference evidence="4 5" key="1">
    <citation type="submission" date="2016-09" db="EMBL/GenBank/DDBJ databases">
        <title>The draft genome of Dichanthelium oligosanthes: A C3 panicoid grass species.</title>
        <authorList>
            <person name="Studer A.J."/>
            <person name="Schnable J.C."/>
            <person name="Brutnell T.P."/>
        </authorList>
    </citation>
    <scope>NUCLEOTIDE SEQUENCE [LARGE SCALE GENOMIC DNA]</scope>
    <source>
        <strain evidence="5">cv. Kellogg 1175</strain>
        <tissue evidence="4">Leaf</tissue>
    </source>
</reference>
<name>A0A1E5VCT6_9POAL</name>